<dbReference type="RefSeq" id="WP_079640578.1">
    <property type="nucleotide sequence ID" value="NZ_FUZF01000001.1"/>
</dbReference>
<proteinExistence type="predicted"/>
<evidence type="ECO:0000313" key="2">
    <source>
        <dbReference type="Proteomes" id="UP000190150"/>
    </source>
</evidence>
<dbReference type="AlphaFoldDB" id="A0A1T5AWF2"/>
<dbReference type="EMBL" id="FUZF01000001">
    <property type="protein sequence ID" value="SKB39157.1"/>
    <property type="molecule type" value="Genomic_DNA"/>
</dbReference>
<organism evidence="1 2">
    <name type="scientific">Sphingobacterium nematocida</name>
    <dbReference type="NCBI Taxonomy" id="1513896"/>
    <lineage>
        <taxon>Bacteria</taxon>
        <taxon>Pseudomonadati</taxon>
        <taxon>Bacteroidota</taxon>
        <taxon>Sphingobacteriia</taxon>
        <taxon>Sphingobacteriales</taxon>
        <taxon>Sphingobacteriaceae</taxon>
        <taxon>Sphingobacterium</taxon>
    </lineage>
</organism>
<gene>
    <name evidence="1" type="ORF">SAMN05660841_00221</name>
</gene>
<accession>A0A1T5AWF2</accession>
<dbReference type="Proteomes" id="UP000190150">
    <property type="component" value="Unassembled WGS sequence"/>
</dbReference>
<dbReference type="STRING" id="1513896.SAMN05660841_00221"/>
<dbReference type="OrthoDB" id="710456at2"/>
<evidence type="ECO:0000313" key="1">
    <source>
        <dbReference type="EMBL" id="SKB39157.1"/>
    </source>
</evidence>
<name>A0A1T5AWF2_9SPHI</name>
<protein>
    <submittedName>
        <fullName evidence="1">Uncharacterized protein</fullName>
    </submittedName>
</protein>
<sequence>MGTQFKKVTHGLLNELKQQGYNALISNNELSDPQIYWYPEEVDNVHQYIIELINRGYRAPLNQPMIMWIQDAIENLSEYELSGIVFITE</sequence>
<reference evidence="2" key="1">
    <citation type="submission" date="2017-02" db="EMBL/GenBank/DDBJ databases">
        <authorList>
            <person name="Varghese N."/>
            <person name="Submissions S."/>
        </authorList>
    </citation>
    <scope>NUCLEOTIDE SEQUENCE [LARGE SCALE GENOMIC DNA]</scope>
    <source>
        <strain evidence="2">DSM 24091</strain>
    </source>
</reference>
<keyword evidence="2" id="KW-1185">Reference proteome</keyword>